<keyword evidence="4" id="KW-1185">Reference proteome</keyword>
<comment type="caution">
    <text evidence="3">The sequence shown here is derived from an EMBL/GenBank/DDBJ whole genome shotgun (WGS) entry which is preliminary data.</text>
</comment>
<dbReference type="InterPro" id="IPR051353">
    <property type="entry name" value="Tobamovirus_resist_UPF0261"/>
</dbReference>
<dbReference type="Pfam" id="PF06792">
    <property type="entry name" value="UPF0261"/>
    <property type="match status" value="1"/>
</dbReference>
<feature type="domain" description="UPF0261" evidence="2">
    <location>
        <begin position="185"/>
        <end position="369"/>
    </location>
</feature>
<dbReference type="InterPro" id="IPR044122">
    <property type="entry name" value="UPF0261_N"/>
</dbReference>
<proteinExistence type="predicted"/>
<protein>
    <submittedName>
        <fullName evidence="3">PF06792 family protein</fullName>
    </submittedName>
</protein>
<sequence length="465" mass="50769">MSGERPVIVCAGMCNTKGNEIRFLAEKVRGFGGDPLILDLSLGASVDFADIPVREVLAAVGVEQASTVFTAPRSEAIETVGAAGAAMAQRLVEEGRLDGIISWAGSVGTTTVTRVMRALPFGVPKIMLTDMASADVSMWLGNKDIFIASPTAEQGINAVTYRIVSNACAAVVAMAKVPNEAPDVKPLAAVTSYGTTTPTQLHITRFFESKGWDCGTFHAVGVGATMEDLIRSGVITAVVDMTPGELTNNMYDSFYGIPKTWDGERMTAASDVGIPQVVAPGGLDQAAYNGMAQFAPEYLEDFRTGKRRGPHGSDKPYVHNEGVTIMVPTLDEIVELSAYMAERLNRTTGPTCFIIPMRGWSAYDQSEEIATRDRGWAEGNGDGPVWEPDEKYPRWSRRATLMWKELHERLDPEKVDLIAIDHHILDEEFSELAETIVWDMINGDWRIGKYEDVGDKVLDFEDYDL</sequence>
<evidence type="ECO:0000313" key="4">
    <source>
        <dbReference type="Proteomes" id="UP000017052"/>
    </source>
</evidence>
<evidence type="ECO:0000259" key="1">
    <source>
        <dbReference type="Pfam" id="PF06792"/>
    </source>
</evidence>
<dbReference type="RefSeq" id="WP_021797848.1">
    <property type="nucleotide sequence ID" value="NZ_ACVN02000209.1"/>
</dbReference>
<gene>
    <name evidence="3" type="ORF">HMPREF0682_2714</name>
</gene>
<reference evidence="3" key="1">
    <citation type="submission" date="2013-08" db="EMBL/GenBank/DDBJ databases">
        <authorList>
            <person name="Durkin A.S."/>
            <person name="Haft D.R."/>
            <person name="McCorrison J."/>
            <person name="Torralba M."/>
            <person name="Gillis M."/>
            <person name="Haft D.H."/>
            <person name="Methe B."/>
            <person name="Sutton G."/>
            <person name="Nelson K.E."/>
        </authorList>
    </citation>
    <scope>NUCLEOTIDE SEQUENCE [LARGE SCALE GENOMIC DNA]</scope>
    <source>
        <strain evidence="3">F0233</strain>
    </source>
</reference>
<dbReference type="EMBL" id="ACVN02000209">
    <property type="protein sequence ID" value="ERK54629.1"/>
    <property type="molecule type" value="Genomic_DNA"/>
</dbReference>
<dbReference type="Proteomes" id="UP000017052">
    <property type="component" value="Unassembled WGS sequence"/>
</dbReference>
<evidence type="ECO:0000259" key="2">
    <source>
        <dbReference type="Pfam" id="PF23189"/>
    </source>
</evidence>
<organism evidence="3 4">
    <name type="scientific">Propionibacterium acidifaciens F0233</name>
    <dbReference type="NCBI Taxonomy" id="553198"/>
    <lineage>
        <taxon>Bacteria</taxon>
        <taxon>Bacillati</taxon>
        <taxon>Actinomycetota</taxon>
        <taxon>Actinomycetes</taxon>
        <taxon>Propionibacteriales</taxon>
        <taxon>Propionibacteriaceae</taxon>
        <taxon>Propionibacterium</taxon>
    </lineage>
</organism>
<dbReference type="GeneID" id="95359383"/>
<dbReference type="Gene3D" id="3.40.50.12020">
    <property type="entry name" value="Uncharacterised protein family UPF0261, NN domain"/>
    <property type="match status" value="1"/>
</dbReference>
<feature type="domain" description="UPF0261" evidence="1">
    <location>
        <begin position="7"/>
        <end position="178"/>
    </location>
</feature>
<accession>U2QEM1</accession>
<name>U2QEM1_9ACTN</name>
<dbReference type="InterPro" id="IPR056778">
    <property type="entry name" value="UPF0261_C"/>
</dbReference>
<evidence type="ECO:0000313" key="3">
    <source>
        <dbReference type="EMBL" id="ERK54629.1"/>
    </source>
</evidence>
<dbReference type="CDD" id="cd15488">
    <property type="entry name" value="Tm-1-like"/>
    <property type="match status" value="1"/>
</dbReference>
<dbReference type="PANTHER" id="PTHR31862:SF1">
    <property type="entry name" value="UPF0261 DOMAIN PROTEIN (AFU_ORTHOLOGUE AFUA_1G10120)"/>
    <property type="match status" value="1"/>
</dbReference>
<dbReference type="AlphaFoldDB" id="U2QEM1"/>
<dbReference type="OrthoDB" id="9776369at2"/>
<dbReference type="Gene3D" id="3.40.50.12030">
    <property type="entry name" value="Uncharacterised protein family UPF0261, NC domain"/>
    <property type="match status" value="1"/>
</dbReference>
<dbReference type="Pfam" id="PF23189">
    <property type="entry name" value="UPF0261_C"/>
    <property type="match status" value="1"/>
</dbReference>
<dbReference type="PANTHER" id="PTHR31862">
    <property type="entry name" value="UPF0261 DOMAIN PROTEIN (AFU_ORTHOLOGUE AFUA_1G10120)"/>
    <property type="match status" value="1"/>
</dbReference>